<dbReference type="PROSITE" id="PS50850">
    <property type="entry name" value="MFS"/>
    <property type="match status" value="1"/>
</dbReference>
<evidence type="ECO:0000256" key="6">
    <source>
        <dbReference type="SAM" id="Phobius"/>
    </source>
</evidence>
<keyword evidence="4 6" id="KW-1133">Transmembrane helix</keyword>
<reference evidence="9" key="1">
    <citation type="submission" date="2016-03" db="EMBL/GenBank/DDBJ databases">
        <authorList>
            <person name="Ploux O."/>
        </authorList>
    </citation>
    <scope>NUCLEOTIDE SEQUENCE [LARGE SCALE GENOMIC DNA]</scope>
    <source>
        <strain evidence="9">UK7</strain>
    </source>
</reference>
<evidence type="ECO:0000313" key="8">
    <source>
        <dbReference type="EMBL" id="CZT01766.1"/>
    </source>
</evidence>
<dbReference type="Proteomes" id="UP000178129">
    <property type="component" value="Unassembled WGS sequence"/>
</dbReference>
<evidence type="ECO:0000256" key="5">
    <source>
        <dbReference type="ARBA" id="ARBA00023136"/>
    </source>
</evidence>
<proteinExistence type="predicted"/>
<dbReference type="InterPro" id="IPR050327">
    <property type="entry name" value="Proton-linked_MCT"/>
</dbReference>
<dbReference type="InParanoid" id="A0A1E1KUH9"/>
<dbReference type="SUPFAM" id="SSF103473">
    <property type="entry name" value="MFS general substrate transporter"/>
    <property type="match status" value="1"/>
</dbReference>
<protein>
    <recommendedName>
        <fullName evidence="7">Major facilitator superfamily (MFS) profile domain-containing protein</fullName>
    </recommendedName>
</protein>
<dbReference type="AlphaFoldDB" id="A0A1E1KUH9"/>
<keyword evidence="9" id="KW-1185">Reference proteome</keyword>
<sequence>MFSGGPIFGKVFDNYGPRWLLLDGTFFHIFGLMMTSLSTEYNQFILAQGICSVLGASALFVHAAMNLVGTWFFGNRATAFDTMTSGASLGEVIMPIMVSKLISQIGLP</sequence>
<dbReference type="InterPro" id="IPR036259">
    <property type="entry name" value="MFS_trans_sf"/>
</dbReference>
<evidence type="ECO:0000256" key="2">
    <source>
        <dbReference type="ARBA" id="ARBA00022448"/>
    </source>
</evidence>
<gene>
    <name evidence="8" type="ORF">RCO7_01961</name>
</gene>
<keyword evidence="2" id="KW-0813">Transport</keyword>
<feature type="transmembrane region" description="Helical" evidence="6">
    <location>
        <begin position="45"/>
        <end position="73"/>
    </location>
</feature>
<dbReference type="PANTHER" id="PTHR11360">
    <property type="entry name" value="MONOCARBOXYLATE TRANSPORTER"/>
    <property type="match status" value="1"/>
</dbReference>
<evidence type="ECO:0000256" key="4">
    <source>
        <dbReference type="ARBA" id="ARBA00022989"/>
    </source>
</evidence>
<comment type="caution">
    <text evidence="8">The sequence shown here is derived from an EMBL/GenBank/DDBJ whole genome shotgun (WGS) entry which is preliminary data.</text>
</comment>
<keyword evidence="5 6" id="KW-0472">Membrane</keyword>
<comment type="subcellular location">
    <subcellularLocation>
        <location evidence="1">Membrane</location>
        <topology evidence="1">Multi-pass membrane protein</topology>
    </subcellularLocation>
</comment>
<keyword evidence="3 6" id="KW-0812">Transmembrane</keyword>
<feature type="transmembrane region" description="Helical" evidence="6">
    <location>
        <begin position="20"/>
        <end position="39"/>
    </location>
</feature>
<dbReference type="GO" id="GO:0022857">
    <property type="term" value="F:transmembrane transporter activity"/>
    <property type="evidence" value="ECO:0007669"/>
    <property type="project" value="InterPro"/>
</dbReference>
<dbReference type="Gene3D" id="1.20.1250.20">
    <property type="entry name" value="MFS general substrate transporter like domains"/>
    <property type="match status" value="1"/>
</dbReference>
<name>A0A1E1KUH9_9HELO</name>
<dbReference type="GO" id="GO:0016020">
    <property type="term" value="C:membrane"/>
    <property type="evidence" value="ECO:0007669"/>
    <property type="project" value="UniProtKB-SubCell"/>
</dbReference>
<evidence type="ECO:0000256" key="3">
    <source>
        <dbReference type="ARBA" id="ARBA00022692"/>
    </source>
</evidence>
<feature type="domain" description="Major facilitator superfamily (MFS) profile" evidence="7">
    <location>
        <begin position="1"/>
        <end position="108"/>
    </location>
</feature>
<organism evidence="8 9">
    <name type="scientific">Rhynchosporium graminicola</name>
    <dbReference type="NCBI Taxonomy" id="2792576"/>
    <lineage>
        <taxon>Eukaryota</taxon>
        <taxon>Fungi</taxon>
        <taxon>Dikarya</taxon>
        <taxon>Ascomycota</taxon>
        <taxon>Pezizomycotina</taxon>
        <taxon>Leotiomycetes</taxon>
        <taxon>Helotiales</taxon>
        <taxon>Ploettnerulaceae</taxon>
        <taxon>Rhynchosporium</taxon>
    </lineage>
</organism>
<evidence type="ECO:0000256" key="1">
    <source>
        <dbReference type="ARBA" id="ARBA00004141"/>
    </source>
</evidence>
<dbReference type="PANTHER" id="PTHR11360:SF224">
    <property type="entry name" value="MAJOR FACILITATOR SUPERFAMILY (MFS) PROFILE DOMAIN-CONTAINING PROTEIN-RELATED"/>
    <property type="match status" value="1"/>
</dbReference>
<evidence type="ECO:0000259" key="7">
    <source>
        <dbReference type="PROSITE" id="PS50850"/>
    </source>
</evidence>
<dbReference type="InterPro" id="IPR020846">
    <property type="entry name" value="MFS_dom"/>
</dbReference>
<accession>A0A1E1KUH9</accession>
<dbReference type="EMBL" id="FJUW01000023">
    <property type="protein sequence ID" value="CZT01766.1"/>
    <property type="molecule type" value="Genomic_DNA"/>
</dbReference>
<evidence type="ECO:0000313" key="9">
    <source>
        <dbReference type="Proteomes" id="UP000178129"/>
    </source>
</evidence>